<evidence type="ECO:0000313" key="2">
    <source>
        <dbReference type="Proteomes" id="UP000001822"/>
    </source>
</evidence>
<protein>
    <submittedName>
        <fullName evidence="1">Uncharacterized protein</fullName>
    </submittedName>
</protein>
<dbReference type="OrthoDB" id="944854at2"/>
<dbReference type="KEGG" id="chu:CHU_1879"/>
<dbReference type="Proteomes" id="UP000001822">
    <property type="component" value="Chromosome"/>
</dbReference>
<dbReference type="AlphaFoldDB" id="A0A6N4SS82"/>
<dbReference type="EMBL" id="CP000383">
    <property type="protein sequence ID" value="ABG59145.1"/>
    <property type="molecule type" value="Genomic_DNA"/>
</dbReference>
<dbReference type="RefSeq" id="WP_011585262.1">
    <property type="nucleotide sequence ID" value="NC_008255.1"/>
</dbReference>
<sequence length="173" mass="19950">MNILTEKLVELAEDEAGIKLQEKEVELLVEDSDLVIKIWGEELIATEFIDEGDYEDADFANELVDAIKEEYYDFRERLIEMKLASLNLNYSDFLKEKVIDLLTKAKVDANLLAILDFEFIDVSSKDKDLGLPNVALRITDFEKVECNCAVDISKLNPVFDEKKIADEFLKKYR</sequence>
<name>A0A6N4SS82_CYTH3</name>
<proteinExistence type="predicted"/>
<evidence type="ECO:0000313" key="1">
    <source>
        <dbReference type="EMBL" id="ABG59145.1"/>
    </source>
</evidence>
<accession>A0A6N4SS82</accession>
<organism evidence="1 2">
    <name type="scientific">Cytophaga hutchinsonii (strain ATCC 33406 / DSM 1761 / CIP 103989 / NBRC 15051 / NCIMB 9469 / D465)</name>
    <dbReference type="NCBI Taxonomy" id="269798"/>
    <lineage>
        <taxon>Bacteria</taxon>
        <taxon>Pseudomonadati</taxon>
        <taxon>Bacteroidota</taxon>
        <taxon>Cytophagia</taxon>
        <taxon>Cytophagales</taxon>
        <taxon>Cytophagaceae</taxon>
        <taxon>Cytophaga</taxon>
    </lineage>
</organism>
<gene>
    <name evidence="1" type="ordered locus">CHU_1879</name>
</gene>
<keyword evidence="2" id="KW-1185">Reference proteome</keyword>
<reference evidence="1 2" key="1">
    <citation type="journal article" date="2007" name="Appl. Environ. Microbiol.">
        <title>Genome sequence of the cellulolytic gliding bacterium Cytophaga hutchinsonii.</title>
        <authorList>
            <person name="Xie G."/>
            <person name="Bruce D.C."/>
            <person name="Challacombe J.F."/>
            <person name="Chertkov O."/>
            <person name="Detter J.C."/>
            <person name="Gilna P."/>
            <person name="Han C.S."/>
            <person name="Lucas S."/>
            <person name="Misra M."/>
            <person name="Myers G.L."/>
            <person name="Richardson P."/>
            <person name="Tapia R."/>
            <person name="Thayer N."/>
            <person name="Thompson L.S."/>
            <person name="Brettin T.S."/>
            <person name="Henrissat B."/>
            <person name="Wilson D.B."/>
            <person name="McBride M.J."/>
        </authorList>
    </citation>
    <scope>NUCLEOTIDE SEQUENCE [LARGE SCALE GENOMIC DNA]</scope>
    <source>
        <strain evidence="2">ATCC 33406 / DSM 1761 / CIP 103989 / NBRC 15051 / NCIMB 9469 / D465</strain>
    </source>
</reference>